<proteinExistence type="predicted"/>
<organism evidence="2 3">
    <name type="scientific">Coregonus suidteri</name>
    <dbReference type="NCBI Taxonomy" id="861788"/>
    <lineage>
        <taxon>Eukaryota</taxon>
        <taxon>Metazoa</taxon>
        <taxon>Chordata</taxon>
        <taxon>Craniata</taxon>
        <taxon>Vertebrata</taxon>
        <taxon>Euteleostomi</taxon>
        <taxon>Actinopterygii</taxon>
        <taxon>Neopterygii</taxon>
        <taxon>Teleostei</taxon>
        <taxon>Protacanthopterygii</taxon>
        <taxon>Salmoniformes</taxon>
        <taxon>Salmonidae</taxon>
        <taxon>Coregoninae</taxon>
        <taxon>Coregonus</taxon>
    </lineage>
</organism>
<name>A0AAN8QFD8_9TELE</name>
<keyword evidence="3" id="KW-1185">Reference proteome</keyword>
<dbReference type="EMBL" id="JAGTTL010000025">
    <property type="protein sequence ID" value="KAK6302555.1"/>
    <property type="molecule type" value="Genomic_DNA"/>
</dbReference>
<dbReference type="Proteomes" id="UP001356427">
    <property type="component" value="Unassembled WGS sequence"/>
</dbReference>
<comment type="caution">
    <text evidence="2">The sequence shown here is derived from an EMBL/GenBank/DDBJ whole genome shotgun (WGS) entry which is preliminary data.</text>
</comment>
<feature type="compositionally biased region" description="Polar residues" evidence="1">
    <location>
        <begin position="59"/>
        <end position="77"/>
    </location>
</feature>
<reference evidence="2 3" key="1">
    <citation type="submission" date="2021-04" db="EMBL/GenBank/DDBJ databases">
        <authorList>
            <person name="De Guttry C."/>
            <person name="Zahm M."/>
            <person name="Klopp C."/>
            <person name="Cabau C."/>
            <person name="Louis A."/>
            <person name="Berthelot C."/>
            <person name="Parey E."/>
            <person name="Roest Crollius H."/>
            <person name="Montfort J."/>
            <person name="Robinson-Rechavi M."/>
            <person name="Bucao C."/>
            <person name="Bouchez O."/>
            <person name="Gislard M."/>
            <person name="Lluch J."/>
            <person name="Milhes M."/>
            <person name="Lampietro C."/>
            <person name="Lopez Roques C."/>
            <person name="Donnadieu C."/>
            <person name="Braasch I."/>
            <person name="Desvignes T."/>
            <person name="Postlethwait J."/>
            <person name="Bobe J."/>
            <person name="Wedekind C."/>
            <person name="Guiguen Y."/>
        </authorList>
    </citation>
    <scope>NUCLEOTIDE SEQUENCE [LARGE SCALE GENOMIC DNA]</scope>
    <source>
        <strain evidence="2">Cs_M1</strain>
        <tissue evidence="2">Blood</tissue>
    </source>
</reference>
<feature type="region of interest" description="Disordered" evidence="1">
    <location>
        <begin position="22"/>
        <end position="80"/>
    </location>
</feature>
<gene>
    <name evidence="2" type="ORF">J4Q44_G00269100</name>
</gene>
<protein>
    <submittedName>
        <fullName evidence="2">Uncharacterized protein</fullName>
    </submittedName>
</protein>
<evidence type="ECO:0000313" key="3">
    <source>
        <dbReference type="Proteomes" id="UP001356427"/>
    </source>
</evidence>
<sequence length="118" mass="13283">MHREGILPTACIHAQREGILPAGNITGRGRGSSQQLVSIHRGDPPNIRPHPCTEGKDPLNSQHPCTKEWNQSSTTTSHHPHGVTNVWWSEYSTCRFLFQEKRSFKPHPMSNTIAILRV</sequence>
<dbReference type="AlphaFoldDB" id="A0AAN8QFD8"/>
<evidence type="ECO:0000256" key="1">
    <source>
        <dbReference type="SAM" id="MobiDB-lite"/>
    </source>
</evidence>
<accession>A0AAN8QFD8</accession>
<evidence type="ECO:0000313" key="2">
    <source>
        <dbReference type="EMBL" id="KAK6302555.1"/>
    </source>
</evidence>